<evidence type="ECO:0000313" key="4">
    <source>
        <dbReference type="Proteomes" id="UP000311919"/>
    </source>
</evidence>
<comment type="caution">
    <text evidence="3">The sequence shown here is derived from an EMBL/GenBank/DDBJ whole genome shotgun (WGS) entry which is preliminary data.</text>
</comment>
<dbReference type="AlphaFoldDB" id="A0A4Z2CQS4"/>
<dbReference type="CDD" id="cd06558">
    <property type="entry name" value="crotonase-like"/>
    <property type="match status" value="1"/>
</dbReference>
<dbReference type="EMBL" id="SKCS01000457">
    <property type="protein sequence ID" value="TNN06609.1"/>
    <property type="molecule type" value="Genomic_DNA"/>
</dbReference>
<dbReference type="PANTHER" id="PTHR43802:SF1">
    <property type="entry name" value="IP11341P-RELATED"/>
    <property type="match status" value="1"/>
</dbReference>
<dbReference type="OrthoDB" id="292693at2759"/>
<proteinExistence type="inferred from homology"/>
<protein>
    <submittedName>
        <fullName evidence="3">Fatty acid oxidation complex subunit alpha isoform 1</fullName>
    </submittedName>
</protein>
<reference evidence="3 4" key="1">
    <citation type="submission" date="2019-03" db="EMBL/GenBank/DDBJ databases">
        <title>An improved genome assembly of the fluke Schistosoma japonicum.</title>
        <authorList>
            <person name="Hu W."/>
            <person name="Luo F."/>
            <person name="Yin M."/>
            <person name="Mo X."/>
            <person name="Sun C."/>
            <person name="Wu Q."/>
            <person name="Zhu B."/>
            <person name="Xiang M."/>
            <person name="Wang J."/>
            <person name="Wang Y."/>
            <person name="Zhang T."/>
            <person name="Xu B."/>
            <person name="Zheng H."/>
            <person name="Feng Z."/>
        </authorList>
    </citation>
    <scope>NUCLEOTIDE SEQUENCE [LARGE SCALE GENOMIC DNA]</scope>
    <source>
        <strain evidence="3">HuSjv2</strain>
        <tissue evidence="3">Worms</tissue>
    </source>
</reference>
<dbReference type="Pfam" id="PF00378">
    <property type="entry name" value="ECH_1"/>
    <property type="match status" value="1"/>
</dbReference>
<dbReference type="Gene3D" id="3.90.226.10">
    <property type="entry name" value="2-enoyl-CoA Hydratase, Chain A, domain 1"/>
    <property type="match status" value="1"/>
</dbReference>
<dbReference type="PROSITE" id="PS00166">
    <property type="entry name" value="ENOYL_COA_HYDRATASE"/>
    <property type="match status" value="1"/>
</dbReference>
<evidence type="ECO:0000256" key="2">
    <source>
        <dbReference type="RuleBase" id="RU003707"/>
    </source>
</evidence>
<dbReference type="PANTHER" id="PTHR43802">
    <property type="entry name" value="ENOYL-COA HYDRATASE"/>
    <property type="match status" value="1"/>
</dbReference>
<dbReference type="InterPro" id="IPR001753">
    <property type="entry name" value="Enoyl-CoA_hydra/iso"/>
</dbReference>
<comment type="similarity">
    <text evidence="1 2">Belongs to the enoyl-CoA hydratase/isomerase family.</text>
</comment>
<name>A0A4Z2CQS4_SCHJA</name>
<evidence type="ECO:0000256" key="1">
    <source>
        <dbReference type="ARBA" id="ARBA00005254"/>
    </source>
</evidence>
<organism evidence="3 4">
    <name type="scientific">Schistosoma japonicum</name>
    <name type="common">Blood fluke</name>
    <dbReference type="NCBI Taxonomy" id="6182"/>
    <lineage>
        <taxon>Eukaryota</taxon>
        <taxon>Metazoa</taxon>
        <taxon>Spiralia</taxon>
        <taxon>Lophotrochozoa</taxon>
        <taxon>Platyhelminthes</taxon>
        <taxon>Trematoda</taxon>
        <taxon>Digenea</taxon>
        <taxon>Strigeidida</taxon>
        <taxon>Schistosomatoidea</taxon>
        <taxon>Schistosomatidae</taxon>
        <taxon>Schistosoma</taxon>
    </lineage>
</organism>
<evidence type="ECO:0000313" key="3">
    <source>
        <dbReference type="EMBL" id="TNN06609.1"/>
    </source>
</evidence>
<dbReference type="InterPro" id="IPR018376">
    <property type="entry name" value="Enoyl-CoA_hyd/isom_CS"/>
</dbReference>
<dbReference type="STRING" id="6182.A0A4Z2CQS4"/>
<accession>A0A4Z2CQS4</accession>
<keyword evidence="4" id="KW-1185">Reference proteome</keyword>
<dbReference type="Proteomes" id="UP000311919">
    <property type="component" value="Unassembled WGS sequence"/>
</dbReference>
<dbReference type="SUPFAM" id="SSF52096">
    <property type="entry name" value="ClpP/crotonase"/>
    <property type="match status" value="1"/>
</dbReference>
<dbReference type="GO" id="GO:0003824">
    <property type="term" value="F:catalytic activity"/>
    <property type="evidence" value="ECO:0007669"/>
    <property type="project" value="InterPro"/>
</dbReference>
<sequence>MSYIKQNPTCDDVSLHRLYSCLSMDPTKMTFSKPLIAAITGKAIGAGLELALACDLRVAEIDSTLSLHKRKHCIPMMNMGTIRLPALIGLSRCFDMVLTGRELRANEALEFGLVNRVTPTGTAIGVAVKMIDAICRLPGLSALHSDRSSLLRTTSQSFMNSELTKLEFTEALNAFKNEGMKVLDENVSNQPNECD</sequence>
<gene>
    <name evidence="3" type="ORF">EWB00_008291</name>
</gene>
<dbReference type="InterPro" id="IPR029045">
    <property type="entry name" value="ClpP/crotonase-like_dom_sf"/>
</dbReference>